<evidence type="ECO:0000256" key="1">
    <source>
        <dbReference type="SAM" id="MobiDB-lite"/>
    </source>
</evidence>
<feature type="compositionally biased region" description="Polar residues" evidence="1">
    <location>
        <begin position="390"/>
        <end position="401"/>
    </location>
</feature>
<reference key="1">
    <citation type="journal article" date="2014" name="PLoS Genet.">
        <title>Signature Gene Expression Reveals Novel Clues to the Molecular Mechanisms of Dimorphic Transition in Penicillium marneffei.</title>
        <authorList>
            <person name="Yang E."/>
            <person name="Wang G."/>
            <person name="Cai J."/>
            <person name="Woo P.C."/>
            <person name="Lau S.K."/>
            <person name="Yuen K.-Y."/>
            <person name="Chow W.-N."/>
            <person name="Lin X."/>
        </authorList>
    </citation>
    <scope>NUCLEOTIDE SEQUENCE [LARGE SCALE GENOMIC DNA]</scope>
    <source>
        <strain>PM1</strain>
    </source>
</reference>
<dbReference type="GO" id="GO:0004672">
    <property type="term" value="F:protein kinase activity"/>
    <property type="evidence" value="ECO:0007669"/>
    <property type="project" value="InterPro"/>
</dbReference>
<dbReference type="HOGENOM" id="CLU_013089_0_0_1"/>
<dbReference type="InterPro" id="IPR011009">
    <property type="entry name" value="Kinase-like_dom_sf"/>
</dbReference>
<dbReference type="CDD" id="cd14016">
    <property type="entry name" value="STKc_CK1"/>
    <property type="match status" value="1"/>
</dbReference>
<feature type="region of interest" description="Disordered" evidence="1">
    <location>
        <begin position="336"/>
        <end position="359"/>
    </location>
</feature>
<dbReference type="AlphaFoldDB" id="A0A093UMA0"/>
<accession>A0A093UMA0</accession>
<feature type="region of interest" description="Disordered" evidence="1">
    <location>
        <begin position="375"/>
        <end position="405"/>
    </location>
</feature>
<dbReference type="InterPro" id="IPR050235">
    <property type="entry name" value="CK1_Ser-Thr_kinase"/>
</dbReference>
<dbReference type="Gene3D" id="1.25.40.10">
    <property type="entry name" value="Tetratricopeptide repeat domain"/>
    <property type="match status" value="1"/>
</dbReference>
<sequence length="963" mass="109183">MAAIYRVADGEYRLEGKIGSGTFSQGTHVKTGEKFAIKLESVHTAHPQLIHEVKVHKSLAHVVGTPLVGWCGTEGDHHAMVMNHLGRNLEELLHYCNGQFSLKTVLLLADRLISIIESVHSESYIHRDIGPHSVFIGSGMHDQQVYLTNFGLAKSYRDPETRAHIPTYGGKALVGTARYASLHVHRGIEHSRRDDMESLGYMLLYFLRGSLPWQGVKAESKEELYRKIGDMKIDTEALCQGLPSAFRKYFKHVRFLKFDAKPDYSYLRKIFCDLFVDKSFQKDYSFDWSIYQTWATMNSKAEDEKESASRSNTVVPSPQQIQARTSVALELFEQAMNSEPEDEKESASRSNTVVPSPQQIQARTSVALELFEQAMNSEPEDEKESESPSNTVVPSLQQIPNPESDPLRLFDQAITESRSNTVALSLQQIPNLPSVAQLFERASEGMLLQPKTPPITEEQLRNEVRAIYAGLIMVEKKCIEIIQQNENPAELTLPQLQALAALFRMLLYKYVDFFLVSNHPAASDALKGLAKAHSIPARLWRYGIHSVLELLRKKLPLLRNYMSTFIYMAYAIMELLLESVPQFEEIWIECLGDLARYRMAIEEADMRDREMYRGVARYWFTKAAVLNPDIGRVQHHLAVLARPNVLQQLFYYSKALISVQPFTNARDSILLLFEALFDPAKAATKYSKYCPEALTIFVEAHGVLFTRQDVPTFLRLANEFLSQLDRHADDADIPALFDQAGLTQMAKSEILENAYYYWQKPSCRQIGIALRVAKDYSISSSGEAGSLASHFASSTLHVILGRLGDPNMLPSIHVSLAFLWCLAMVPESTDLLKIRDADFPVQNPESPQELPEDRVINGLTWARLYYPPGFFPETLEDDKGSIGLQSEIHQRTQRCLWLAMQITKFECWMVYDLEQRRFSATEFACKLAALSKQHQLLHPGPETKTDTDELDVAVLLESISLKQ</sequence>
<comment type="caution">
    <text evidence="3">The sequence shown here is derived from an EMBL/GenBank/DDBJ whole genome shotgun (WGS) entry which is preliminary data.</text>
</comment>
<keyword evidence="3" id="KW-0808">Transferase</keyword>
<dbReference type="SUPFAM" id="SSF56112">
    <property type="entry name" value="Protein kinase-like (PK-like)"/>
    <property type="match status" value="1"/>
</dbReference>
<evidence type="ECO:0000313" key="3">
    <source>
        <dbReference type="EMBL" id="KFX41015.1"/>
    </source>
</evidence>
<name>A0A093UMA0_TALMA</name>
<dbReference type="Pfam" id="PF00069">
    <property type="entry name" value="Pkinase"/>
    <property type="match status" value="1"/>
</dbReference>
<dbReference type="InterPro" id="IPR000719">
    <property type="entry name" value="Prot_kinase_dom"/>
</dbReference>
<reference evidence="3" key="2">
    <citation type="journal article" date="2014" name="PLoS Genet.">
        <title>Signature gene expression reveals novel clues to the molecular mechanisms of dimorphic transition in Penicillium marneffei.</title>
        <authorList>
            <person name="Yang E."/>
            <person name="Wang G."/>
            <person name="Cai J."/>
            <person name="Woo P.C."/>
            <person name="Lau S.K."/>
            <person name="Yuen K.-Y."/>
            <person name="Chow W.-N."/>
            <person name="Lin X."/>
        </authorList>
    </citation>
    <scope>NUCLEOTIDE SEQUENCE</scope>
    <source>
        <strain evidence="3">PM1</strain>
    </source>
</reference>
<protein>
    <submittedName>
        <fullName evidence="3">Casein kinase I like hhp1</fullName>
    </submittedName>
</protein>
<dbReference type="EMBL" id="JPOX01000076">
    <property type="protein sequence ID" value="KFX41015.1"/>
    <property type="molecule type" value="Genomic_DNA"/>
</dbReference>
<evidence type="ECO:0000259" key="2">
    <source>
        <dbReference type="PROSITE" id="PS50011"/>
    </source>
</evidence>
<dbReference type="GO" id="GO:0005524">
    <property type="term" value="F:ATP binding"/>
    <property type="evidence" value="ECO:0007669"/>
    <property type="project" value="InterPro"/>
</dbReference>
<keyword evidence="3" id="KW-0418">Kinase</keyword>
<feature type="domain" description="Protein kinase" evidence="2">
    <location>
        <begin position="12"/>
        <end position="276"/>
    </location>
</feature>
<dbReference type="SMART" id="SM00220">
    <property type="entry name" value="S_TKc"/>
    <property type="match status" value="1"/>
</dbReference>
<feature type="compositionally biased region" description="Polar residues" evidence="1">
    <location>
        <begin position="348"/>
        <end position="359"/>
    </location>
</feature>
<gene>
    <name evidence="3" type="ORF">GQ26_0760160</name>
</gene>
<dbReference type="PROSITE" id="PS50011">
    <property type="entry name" value="PROTEIN_KINASE_DOM"/>
    <property type="match status" value="1"/>
</dbReference>
<dbReference type="FunFam" id="1.25.40.10:FF:000202">
    <property type="entry name" value="Unplaced genomic scaffold supercont1.7, whole genome shotgun sequence"/>
    <property type="match status" value="1"/>
</dbReference>
<dbReference type="InterPro" id="IPR018834">
    <property type="entry name" value="DNA/RNA-bd_Est1-type"/>
</dbReference>
<organism evidence="3">
    <name type="scientific">Talaromyces marneffei PM1</name>
    <dbReference type="NCBI Taxonomy" id="1077442"/>
    <lineage>
        <taxon>Eukaryota</taxon>
        <taxon>Fungi</taxon>
        <taxon>Dikarya</taxon>
        <taxon>Ascomycota</taxon>
        <taxon>Pezizomycotina</taxon>
        <taxon>Eurotiomycetes</taxon>
        <taxon>Eurotiomycetidae</taxon>
        <taxon>Eurotiales</taxon>
        <taxon>Trichocomaceae</taxon>
        <taxon>Talaromyces</taxon>
        <taxon>Talaromyces sect. Talaromyces</taxon>
    </lineage>
</organism>
<dbReference type="Pfam" id="PF10373">
    <property type="entry name" value="EST1_DNA_bind"/>
    <property type="match status" value="1"/>
</dbReference>
<dbReference type="InterPro" id="IPR011990">
    <property type="entry name" value="TPR-like_helical_dom_sf"/>
</dbReference>
<dbReference type="PANTHER" id="PTHR11909">
    <property type="entry name" value="CASEIN KINASE-RELATED"/>
    <property type="match status" value="1"/>
</dbReference>
<dbReference type="SUPFAM" id="SSF48452">
    <property type="entry name" value="TPR-like"/>
    <property type="match status" value="1"/>
</dbReference>
<dbReference type="Gene3D" id="1.10.510.10">
    <property type="entry name" value="Transferase(Phosphotransferase) domain 1"/>
    <property type="match status" value="1"/>
</dbReference>
<proteinExistence type="predicted"/>